<dbReference type="GO" id="GO:0006032">
    <property type="term" value="P:chitin catabolic process"/>
    <property type="evidence" value="ECO:0007669"/>
    <property type="project" value="TreeGrafter"/>
</dbReference>
<dbReference type="AlphaFoldDB" id="A0A8T1N794"/>
<feature type="domain" description="GH18" evidence="1">
    <location>
        <begin position="9"/>
        <end position="366"/>
    </location>
</feature>
<dbReference type="GO" id="GO:0005975">
    <property type="term" value="P:carbohydrate metabolic process"/>
    <property type="evidence" value="ECO:0007669"/>
    <property type="project" value="InterPro"/>
</dbReference>
<dbReference type="PROSITE" id="PS51910">
    <property type="entry name" value="GH18_2"/>
    <property type="match status" value="1"/>
</dbReference>
<sequence>MASSAGTDVVKAGYWFFRPDNIRLVAEIPSELFTHLYAGFAVVNSDTGGVTFPPKYEEQFQTFPDTVRQRNPTVKALLSIGGEGADLSAVVASSDKRKNLITESIDLAKKFHFDGLDLCWMYPPKADQEEPLSSLLFEWRSALDLDVTKTREPANKLLLTAAVFHHPGIPDIDGNITFNYLNPAIINAVNEKLDWINVLAIDFYTPSPSNSPEHTGPVHAWRNPREQNRCGSEGIKKWIDGGVAANKLVLGLPFYGYAWILTNPSSRSGLFAPAHTASELPMAYRDIQDELRRGTYETVYDSQYYAVYSNKINGDKWIVYDDGLCIFGKVKEAVDLKLGGYFAWRVGADDIYWTLSRSGKLAADFQVCDACMSVVNS</sequence>
<accession>A0A8T1N794</accession>
<dbReference type="SMART" id="SM00636">
    <property type="entry name" value="Glyco_18"/>
    <property type="match status" value="1"/>
</dbReference>
<comment type="caution">
    <text evidence="2">The sequence shown here is derived from an EMBL/GenBank/DDBJ whole genome shotgun (WGS) entry which is preliminary data.</text>
</comment>
<evidence type="ECO:0000313" key="2">
    <source>
        <dbReference type="EMBL" id="KAG6627576.1"/>
    </source>
</evidence>
<dbReference type="PANTHER" id="PTHR11177">
    <property type="entry name" value="CHITINASE"/>
    <property type="match status" value="1"/>
</dbReference>
<name>A0A8T1N794_CARIL</name>
<evidence type="ECO:0000259" key="1">
    <source>
        <dbReference type="PROSITE" id="PS51910"/>
    </source>
</evidence>
<dbReference type="GO" id="GO:0008061">
    <property type="term" value="F:chitin binding"/>
    <property type="evidence" value="ECO:0007669"/>
    <property type="project" value="InterPro"/>
</dbReference>
<dbReference type="Proteomes" id="UP000811609">
    <property type="component" value="Chromosome 15"/>
</dbReference>
<protein>
    <recommendedName>
        <fullName evidence="1">GH18 domain-containing protein</fullName>
    </recommendedName>
</protein>
<proteinExistence type="predicted"/>
<dbReference type="PANTHER" id="PTHR11177:SF383">
    <property type="entry name" value="GLYCOSYL HYDROLASE FAMILY PROTEIN WITH CHITINASE INSERTION DOMAIN-CONTAINING PROTEIN"/>
    <property type="match status" value="1"/>
</dbReference>
<dbReference type="GO" id="GO:0005576">
    <property type="term" value="C:extracellular region"/>
    <property type="evidence" value="ECO:0007669"/>
    <property type="project" value="TreeGrafter"/>
</dbReference>
<dbReference type="GO" id="GO:0004568">
    <property type="term" value="F:chitinase activity"/>
    <property type="evidence" value="ECO:0007669"/>
    <property type="project" value="TreeGrafter"/>
</dbReference>
<evidence type="ECO:0000313" key="3">
    <source>
        <dbReference type="Proteomes" id="UP000811609"/>
    </source>
</evidence>
<gene>
    <name evidence="2" type="ORF">CIPAW_15G138700</name>
</gene>
<dbReference type="EMBL" id="CM031823">
    <property type="protein sequence ID" value="KAG6627576.1"/>
    <property type="molecule type" value="Genomic_DNA"/>
</dbReference>
<reference evidence="2" key="1">
    <citation type="submission" date="2020-12" db="EMBL/GenBank/DDBJ databases">
        <title>WGS assembly of Carya illinoinensis cv. Pawnee.</title>
        <authorList>
            <person name="Platts A."/>
            <person name="Shu S."/>
            <person name="Wright S."/>
            <person name="Barry K."/>
            <person name="Edger P."/>
            <person name="Pires J.C."/>
            <person name="Schmutz J."/>
        </authorList>
    </citation>
    <scope>NUCLEOTIDE SEQUENCE</scope>
    <source>
        <tissue evidence="2">Leaf</tissue>
    </source>
</reference>
<keyword evidence="3" id="KW-1185">Reference proteome</keyword>
<dbReference type="InterPro" id="IPR011583">
    <property type="entry name" value="Chitinase_II/V-like_cat"/>
</dbReference>
<dbReference type="Pfam" id="PF00704">
    <property type="entry name" value="Glyco_hydro_18"/>
    <property type="match status" value="1"/>
</dbReference>
<dbReference type="InterPro" id="IPR001223">
    <property type="entry name" value="Glyco_hydro18_cat"/>
</dbReference>
<organism evidence="2 3">
    <name type="scientific">Carya illinoinensis</name>
    <name type="common">Pecan</name>
    <dbReference type="NCBI Taxonomy" id="32201"/>
    <lineage>
        <taxon>Eukaryota</taxon>
        <taxon>Viridiplantae</taxon>
        <taxon>Streptophyta</taxon>
        <taxon>Embryophyta</taxon>
        <taxon>Tracheophyta</taxon>
        <taxon>Spermatophyta</taxon>
        <taxon>Magnoliopsida</taxon>
        <taxon>eudicotyledons</taxon>
        <taxon>Gunneridae</taxon>
        <taxon>Pentapetalae</taxon>
        <taxon>rosids</taxon>
        <taxon>fabids</taxon>
        <taxon>Fagales</taxon>
        <taxon>Juglandaceae</taxon>
        <taxon>Carya</taxon>
    </lineage>
</organism>
<dbReference type="InterPro" id="IPR050314">
    <property type="entry name" value="Glycosyl_Hydrlase_18"/>
</dbReference>